<evidence type="ECO:0000313" key="2">
    <source>
        <dbReference type="Proteomes" id="UP000635384"/>
    </source>
</evidence>
<dbReference type="InterPro" id="IPR043148">
    <property type="entry name" value="TagF_C"/>
</dbReference>
<organism evidence="1 2">
    <name type="scientific">Erythrobacter rubeus</name>
    <dbReference type="NCBI Taxonomy" id="2760803"/>
    <lineage>
        <taxon>Bacteria</taxon>
        <taxon>Pseudomonadati</taxon>
        <taxon>Pseudomonadota</taxon>
        <taxon>Alphaproteobacteria</taxon>
        <taxon>Sphingomonadales</taxon>
        <taxon>Erythrobacteraceae</taxon>
        <taxon>Erythrobacter/Porphyrobacter group</taxon>
        <taxon>Erythrobacter</taxon>
    </lineage>
</organism>
<proteinExistence type="predicted"/>
<protein>
    <submittedName>
        <fullName evidence="1">Uncharacterized protein</fullName>
    </submittedName>
</protein>
<dbReference type="EMBL" id="JACXLC010000001">
    <property type="protein sequence ID" value="MBD2841676.1"/>
    <property type="molecule type" value="Genomic_DNA"/>
</dbReference>
<gene>
    <name evidence="1" type="ORF">IB285_05305</name>
</gene>
<dbReference type="Proteomes" id="UP000635384">
    <property type="component" value="Unassembled WGS sequence"/>
</dbReference>
<accession>A0ABR8KTV5</accession>
<evidence type="ECO:0000313" key="1">
    <source>
        <dbReference type="EMBL" id="MBD2841676.1"/>
    </source>
</evidence>
<sequence>MDHPAMQRALFLFNHDAPHQVAHLARIAAKLAKNDAGIAVIVAYATPSLRNHVENAIGTETAKTVTWVELKLRGVIGTLANIGDRLFPASRLLRLRRYADLFESCDVIVSSERTFLRIKRHIDPAKSPLFVKIPHGAGDRAVTFHRDNTRFDLLLVSGGKFRDEFISAGVAPEKIAVVGYPKFEGIDLSRRQEFFDNGNPTFLYNPHFDPHLSSWYDAGPDLLRWFASEEGQTFNCIFAPHVMLFKKKWHFSPEHRRLRAAPPVPPEVRGAANVLIDTSGPRLFDMSYTLSADAYIGDASSQIYEFLVRPRPAFFLDIADAVRTERAQPPAFQQTGPVARSLAELTAKLTAFESIGAQYRSAQQELVDRTFDLSEVPSSQRAANAIIDLLKREGA</sequence>
<dbReference type="Gene3D" id="3.40.50.12580">
    <property type="match status" value="1"/>
</dbReference>
<reference evidence="1 2" key="1">
    <citation type="submission" date="2020-09" db="EMBL/GenBank/DDBJ databases">
        <authorList>
            <person name="Yoon J.-W."/>
        </authorList>
    </citation>
    <scope>NUCLEOTIDE SEQUENCE [LARGE SCALE GENOMIC DNA]</scope>
    <source>
        <strain evidence="1 2">KMU-140</strain>
    </source>
</reference>
<dbReference type="RefSeq" id="WP_190787194.1">
    <property type="nucleotide sequence ID" value="NZ_JACXLC010000001.1"/>
</dbReference>
<keyword evidence="2" id="KW-1185">Reference proteome</keyword>
<name>A0ABR8KTV5_9SPHN</name>
<comment type="caution">
    <text evidence="1">The sequence shown here is derived from an EMBL/GenBank/DDBJ whole genome shotgun (WGS) entry which is preliminary data.</text>
</comment>